<reference evidence="2" key="1">
    <citation type="submission" date="2022-11" db="UniProtKB">
        <authorList>
            <consortium name="WormBaseParasite"/>
        </authorList>
    </citation>
    <scope>IDENTIFICATION</scope>
</reference>
<protein>
    <submittedName>
        <fullName evidence="2">Uncharacterized protein</fullName>
    </submittedName>
</protein>
<accession>A0A915L393</accession>
<evidence type="ECO:0000313" key="2">
    <source>
        <dbReference type="WBParaSite" id="nRc.2.0.1.t45211-RA"/>
    </source>
</evidence>
<dbReference type="WBParaSite" id="nRc.2.0.1.t45211-RA">
    <property type="protein sequence ID" value="nRc.2.0.1.t45211-RA"/>
    <property type="gene ID" value="nRc.2.0.1.g45211"/>
</dbReference>
<organism evidence="1 2">
    <name type="scientific">Romanomermis culicivorax</name>
    <name type="common">Nematode worm</name>
    <dbReference type="NCBI Taxonomy" id="13658"/>
    <lineage>
        <taxon>Eukaryota</taxon>
        <taxon>Metazoa</taxon>
        <taxon>Ecdysozoa</taxon>
        <taxon>Nematoda</taxon>
        <taxon>Enoplea</taxon>
        <taxon>Dorylaimia</taxon>
        <taxon>Mermithida</taxon>
        <taxon>Mermithoidea</taxon>
        <taxon>Mermithidae</taxon>
        <taxon>Romanomermis</taxon>
    </lineage>
</organism>
<name>A0A915L393_ROMCU</name>
<sequence>MKLRIEGKAHYTSPYDAVQCHMAPYSAVQHVSIAATYHAPCGAARHPTALFGILKLCRFQFQYVLEDSTISKHIV</sequence>
<proteinExistence type="predicted"/>
<keyword evidence="1" id="KW-1185">Reference proteome</keyword>
<evidence type="ECO:0000313" key="1">
    <source>
        <dbReference type="Proteomes" id="UP000887565"/>
    </source>
</evidence>
<dbReference type="AlphaFoldDB" id="A0A915L393"/>
<dbReference type="Proteomes" id="UP000887565">
    <property type="component" value="Unplaced"/>
</dbReference>